<dbReference type="Pfam" id="PF00929">
    <property type="entry name" value="RNase_T"/>
    <property type="match status" value="1"/>
</dbReference>
<evidence type="ECO:0000313" key="4">
    <source>
        <dbReference type="Proteomes" id="UP000001396"/>
    </source>
</evidence>
<dbReference type="InterPro" id="IPR013520">
    <property type="entry name" value="Ribonucl_H"/>
</dbReference>
<feature type="compositionally biased region" description="Low complexity" evidence="1">
    <location>
        <begin position="81"/>
        <end position="95"/>
    </location>
</feature>
<evidence type="ECO:0000313" key="3">
    <source>
        <dbReference type="EMBL" id="EFA76553.1"/>
    </source>
</evidence>
<evidence type="ECO:0000256" key="1">
    <source>
        <dbReference type="SAM" id="MobiDB-lite"/>
    </source>
</evidence>
<gene>
    <name evidence="3" type="ORF">PPL_10322</name>
</gene>
<feature type="compositionally biased region" description="Low complexity" evidence="1">
    <location>
        <begin position="560"/>
        <end position="578"/>
    </location>
</feature>
<dbReference type="GO" id="GO:0003677">
    <property type="term" value="F:DNA binding"/>
    <property type="evidence" value="ECO:0007669"/>
    <property type="project" value="InterPro"/>
</dbReference>
<dbReference type="EMBL" id="ADBJ01000047">
    <property type="protein sequence ID" value="EFA76553.1"/>
    <property type="molecule type" value="Genomic_DNA"/>
</dbReference>
<keyword evidence="4" id="KW-1185">Reference proteome</keyword>
<feature type="compositionally biased region" description="Acidic residues" evidence="1">
    <location>
        <begin position="132"/>
        <end position="141"/>
    </location>
</feature>
<dbReference type="Gene3D" id="3.30.420.10">
    <property type="entry name" value="Ribonuclease H-like superfamily/Ribonuclease H"/>
    <property type="match status" value="1"/>
</dbReference>
<dbReference type="Proteomes" id="UP000001396">
    <property type="component" value="Unassembled WGS sequence"/>
</dbReference>
<feature type="compositionally biased region" description="Low complexity" evidence="1">
    <location>
        <begin position="528"/>
        <end position="553"/>
    </location>
</feature>
<protein>
    <submittedName>
        <fullName evidence="3">DNA polymerase III</fullName>
    </submittedName>
</protein>
<dbReference type="InParanoid" id="D3BQ02"/>
<dbReference type="Gene3D" id="3.10.180.10">
    <property type="entry name" value="2,3-Dihydroxybiphenyl 1,2-Dioxygenase, domain 1"/>
    <property type="match status" value="1"/>
</dbReference>
<dbReference type="GO" id="GO:0003887">
    <property type="term" value="F:DNA-directed DNA polymerase activity"/>
    <property type="evidence" value="ECO:0007669"/>
    <property type="project" value="InterPro"/>
</dbReference>
<dbReference type="InterPro" id="IPR012337">
    <property type="entry name" value="RNaseH-like_sf"/>
</dbReference>
<dbReference type="RefSeq" id="XP_020428685.1">
    <property type="nucleotide sequence ID" value="XM_020581100.1"/>
</dbReference>
<dbReference type="InterPro" id="IPR006054">
    <property type="entry name" value="DnaQ"/>
</dbReference>
<dbReference type="CDD" id="cd06127">
    <property type="entry name" value="DEDDh"/>
    <property type="match status" value="1"/>
</dbReference>
<dbReference type="PROSITE" id="PS51819">
    <property type="entry name" value="VOC"/>
    <property type="match status" value="1"/>
</dbReference>
<dbReference type="FunFam" id="3.30.420.10:FF:000045">
    <property type="entry name" value="3'-5' exonuclease DinG"/>
    <property type="match status" value="1"/>
</dbReference>
<dbReference type="SMART" id="SM00479">
    <property type="entry name" value="EXOIII"/>
    <property type="match status" value="1"/>
</dbReference>
<dbReference type="InterPro" id="IPR004360">
    <property type="entry name" value="Glyas_Fos-R_dOase_dom"/>
</dbReference>
<feature type="region of interest" description="Disordered" evidence="1">
    <location>
        <begin position="528"/>
        <end position="578"/>
    </location>
</feature>
<feature type="domain" description="VOC" evidence="2">
    <location>
        <begin position="602"/>
        <end position="722"/>
    </location>
</feature>
<feature type="region of interest" description="Disordered" evidence="1">
    <location>
        <begin position="81"/>
        <end position="112"/>
    </location>
</feature>
<proteinExistence type="predicted"/>
<accession>D3BQ02</accession>
<dbReference type="PANTHER" id="PTHR30231:SF39">
    <property type="entry name" value="DNA POLYMERASE III, EPSILON SUBUNIT"/>
    <property type="match status" value="1"/>
</dbReference>
<feature type="compositionally biased region" description="Polar residues" evidence="1">
    <location>
        <begin position="164"/>
        <end position="176"/>
    </location>
</feature>
<feature type="compositionally biased region" description="Low complexity" evidence="1">
    <location>
        <begin position="144"/>
        <end position="163"/>
    </location>
</feature>
<reference evidence="3 4" key="1">
    <citation type="journal article" date="2011" name="Genome Res.">
        <title>Phylogeny-wide analysis of social amoeba genomes highlights ancient origins for complex intercellular communication.</title>
        <authorList>
            <person name="Heidel A.J."/>
            <person name="Lawal H.M."/>
            <person name="Felder M."/>
            <person name="Schilde C."/>
            <person name="Helps N.R."/>
            <person name="Tunggal B."/>
            <person name="Rivero F."/>
            <person name="John U."/>
            <person name="Schleicher M."/>
            <person name="Eichinger L."/>
            <person name="Platzer M."/>
            <person name="Noegel A.A."/>
            <person name="Schaap P."/>
            <person name="Gloeckner G."/>
        </authorList>
    </citation>
    <scope>NUCLEOTIDE SEQUENCE [LARGE SCALE GENOMIC DNA]</scope>
    <source>
        <strain evidence="4">ATCC 26659 / Pp 5 / PN500</strain>
    </source>
</reference>
<dbReference type="NCBIfam" id="TIGR00573">
    <property type="entry name" value="dnaq"/>
    <property type="match status" value="1"/>
</dbReference>
<name>D3BQ02_HETP5</name>
<dbReference type="InterPro" id="IPR029068">
    <property type="entry name" value="Glyas_Bleomycin-R_OHBP_Dase"/>
</dbReference>
<dbReference type="STRING" id="670386.D3BQ02"/>
<dbReference type="GeneID" id="31365793"/>
<feature type="region of interest" description="Disordered" evidence="1">
    <location>
        <begin position="132"/>
        <end position="197"/>
    </location>
</feature>
<dbReference type="GO" id="GO:0008408">
    <property type="term" value="F:3'-5' exonuclease activity"/>
    <property type="evidence" value="ECO:0007669"/>
    <property type="project" value="TreeGrafter"/>
</dbReference>
<dbReference type="InterPro" id="IPR037523">
    <property type="entry name" value="VOC_core"/>
</dbReference>
<evidence type="ECO:0000259" key="2">
    <source>
        <dbReference type="PROSITE" id="PS51819"/>
    </source>
</evidence>
<dbReference type="PANTHER" id="PTHR30231">
    <property type="entry name" value="DNA POLYMERASE III SUBUNIT EPSILON"/>
    <property type="match status" value="1"/>
</dbReference>
<sequence>MDDDLLDFASQIFEHPTSSNVANATNLNVTDKNQVLPPPNTSSSVTAASSSPSYVSPMLAQQIVSQSISVKSASVGVSSGISLSQQQQQPQQQQQDNDRDISSSINVDDIDENENEISQILLDSYVLDYGDDDDYDVEMDDQSNNNNNNNSSNNNILDLNINNKRSNSTATSPLNDSSLKRLRKSTSSIDNATTPMKSILSSVNTQEDENNTQQDSLNPFEYNATTTATTNQNTVSEPKRKNLPTWMKMKSNSNIGNIDNTNDIMTKHSAKSKSKNEHLDRLNALASSTTTADGNSGAAAGWLQSMRGFDELEQPVLNGRVVCFDLETSGFGPDDSIIEIGAVELINGCRTGLTFQSYAKPKTQIHPAAEQIHQLSNFLLQDAPPIEFVLSSFMDFVGDSILVAHNLAFDRRMLIQELVRSKTPFDINHKCFCTMRYFRKMYKDSNYSLDSISQQLKINKLLLRRTHGALVDSEILAIVYKHLLSLPSNYADLKIFNRLDKLQGLNSTTNTNNTNSNINTTSANIAATPSKNQSENNSNNNNNSNSNNSINDSPLKIVNSSPSIKTTSTSTTITTTSPSKNNFSNIDITMYHGNNDGCILNHLDHLVLTTRDIDRCTEFYCDVLGLKKEVFGEGRVCLKYGKQKINLHHYQNVFKPHADIPTPGSLDLCFISTVPLREVLKRMFEKQIDIEEGPIPRTGANGKILSIYIRDPDQNLIEISEYIKE</sequence>
<dbReference type="CDD" id="cd07253">
    <property type="entry name" value="GLOD5"/>
    <property type="match status" value="1"/>
</dbReference>
<dbReference type="AlphaFoldDB" id="D3BQ02"/>
<dbReference type="GO" id="GO:0006260">
    <property type="term" value="P:DNA replication"/>
    <property type="evidence" value="ECO:0007669"/>
    <property type="project" value="InterPro"/>
</dbReference>
<dbReference type="SUPFAM" id="SSF54593">
    <property type="entry name" value="Glyoxalase/Bleomycin resistance protein/Dihydroxybiphenyl dioxygenase"/>
    <property type="match status" value="1"/>
</dbReference>
<dbReference type="SUPFAM" id="SSF53098">
    <property type="entry name" value="Ribonuclease H-like"/>
    <property type="match status" value="1"/>
</dbReference>
<organism evidence="3 4">
    <name type="scientific">Heterostelium pallidum (strain ATCC 26659 / Pp 5 / PN500)</name>
    <name type="common">Cellular slime mold</name>
    <name type="synonym">Polysphondylium pallidum</name>
    <dbReference type="NCBI Taxonomy" id="670386"/>
    <lineage>
        <taxon>Eukaryota</taxon>
        <taxon>Amoebozoa</taxon>
        <taxon>Evosea</taxon>
        <taxon>Eumycetozoa</taxon>
        <taxon>Dictyostelia</taxon>
        <taxon>Acytosteliales</taxon>
        <taxon>Acytosteliaceae</taxon>
        <taxon>Heterostelium</taxon>
    </lineage>
</organism>
<dbReference type="Pfam" id="PF00903">
    <property type="entry name" value="Glyoxalase"/>
    <property type="match status" value="1"/>
</dbReference>
<comment type="caution">
    <text evidence="3">The sequence shown here is derived from an EMBL/GenBank/DDBJ whole genome shotgun (WGS) entry which is preliminary data.</text>
</comment>
<dbReference type="InterPro" id="IPR036397">
    <property type="entry name" value="RNaseH_sf"/>
</dbReference>